<evidence type="ECO:0000313" key="2">
    <source>
        <dbReference type="Proteomes" id="UP000887565"/>
    </source>
</evidence>
<name>A0A915JMH2_ROMCU</name>
<accession>A0A915JMH2</accession>
<keyword evidence="1" id="KW-0812">Transmembrane</keyword>
<organism evidence="2 3">
    <name type="scientific">Romanomermis culicivorax</name>
    <name type="common">Nematode worm</name>
    <dbReference type="NCBI Taxonomy" id="13658"/>
    <lineage>
        <taxon>Eukaryota</taxon>
        <taxon>Metazoa</taxon>
        <taxon>Ecdysozoa</taxon>
        <taxon>Nematoda</taxon>
        <taxon>Enoplea</taxon>
        <taxon>Dorylaimia</taxon>
        <taxon>Mermithida</taxon>
        <taxon>Mermithoidea</taxon>
        <taxon>Mermithidae</taxon>
        <taxon>Romanomermis</taxon>
    </lineage>
</organism>
<dbReference type="GO" id="GO:0005739">
    <property type="term" value="C:mitochondrion"/>
    <property type="evidence" value="ECO:0007669"/>
    <property type="project" value="GOC"/>
</dbReference>
<feature type="transmembrane region" description="Helical" evidence="1">
    <location>
        <begin position="57"/>
        <end position="74"/>
    </location>
</feature>
<sequence>YLDDQNLHPDEPFFIQDAQLSINPWRVLYRWPWDTFARKYLYPTFGIKRGHMIRQSVPKFMLAFIGFEFFYYYVKYCHETWKDAQRVATMTLHPQIANRDMIEDKYPGLIEKAYPVFSVGNDFYDLGFKQRTYFRNLGETQRPW</sequence>
<keyword evidence="1" id="KW-1133">Transmembrane helix</keyword>
<dbReference type="Pfam" id="PF09782">
    <property type="entry name" value="NDUF_B6"/>
    <property type="match status" value="1"/>
</dbReference>
<dbReference type="PANTHER" id="PTHR21106:SF2">
    <property type="entry name" value="NADH DEHYDROGENASE [UBIQUINONE] 1 BETA SUBCOMPLEX SUBUNIT 6"/>
    <property type="match status" value="1"/>
</dbReference>
<keyword evidence="1" id="KW-0472">Membrane</keyword>
<protein>
    <submittedName>
        <fullName evidence="3">NADH dehydrogenase [ubiquinone] 1 beta subcomplex subunit 6</fullName>
    </submittedName>
</protein>
<keyword evidence="2" id="KW-1185">Reference proteome</keyword>
<dbReference type="OMA" id="HEMEPAL"/>
<dbReference type="AlphaFoldDB" id="A0A915JMH2"/>
<dbReference type="PANTHER" id="PTHR21106">
    <property type="entry name" value="NADH DEHYDROGENASE [UBIQUINONE] 1 BETA SUBCOMPLEX SUBUNIT 6"/>
    <property type="match status" value="1"/>
</dbReference>
<dbReference type="InterPro" id="IPR019174">
    <property type="entry name" value="NADH_DH_b-subcmplx_su6"/>
</dbReference>
<reference evidence="3" key="1">
    <citation type="submission" date="2022-11" db="UniProtKB">
        <authorList>
            <consortium name="WormBaseParasite"/>
        </authorList>
    </citation>
    <scope>IDENTIFICATION</scope>
</reference>
<proteinExistence type="predicted"/>
<dbReference type="WBParaSite" id="nRc.2.0.1.t27380-RA">
    <property type="protein sequence ID" value="nRc.2.0.1.t27380-RA"/>
    <property type="gene ID" value="nRc.2.0.1.g27380"/>
</dbReference>
<evidence type="ECO:0000256" key="1">
    <source>
        <dbReference type="SAM" id="Phobius"/>
    </source>
</evidence>
<dbReference type="GO" id="GO:0006120">
    <property type="term" value="P:mitochondrial electron transport, NADH to ubiquinone"/>
    <property type="evidence" value="ECO:0007669"/>
    <property type="project" value="InterPro"/>
</dbReference>
<evidence type="ECO:0000313" key="3">
    <source>
        <dbReference type="WBParaSite" id="nRc.2.0.1.t27380-RA"/>
    </source>
</evidence>
<dbReference type="Proteomes" id="UP000887565">
    <property type="component" value="Unplaced"/>
</dbReference>